<dbReference type="PANTHER" id="PTHR43708">
    <property type="entry name" value="CONSERVED EXPRESSED OXIDOREDUCTASE (EUROFUNG)"/>
    <property type="match status" value="1"/>
</dbReference>
<dbReference type="Proteomes" id="UP000611521">
    <property type="component" value="Unassembled WGS sequence"/>
</dbReference>
<comment type="similarity">
    <text evidence="1">Belongs to the Gfo/Idh/MocA family.</text>
</comment>
<reference evidence="6 7" key="1">
    <citation type="submission" date="2020-08" db="EMBL/GenBank/DDBJ databases">
        <title>A Genomic Blueprint of the Chicken Gut Microbiome.</title>
        <authorList>
            <person name="Gilroy R."/>
            <person name="Ravi A."/>
            <person name="Getino M."/>
            <person name="Pursley I."/>
            <person name="Horton D.L."/>
            <person name="Alikhan N.-F."/>
            <person name="Baker D."/>
            <person name="Gharbi K."/>
            <person name="Hall N."/>
            <person name="Watson M."/>
            <person name="Adriaenssens E.M."/>
            <person name="Foster-Nyarko E."/>
            <person name="Jarju S."/>
            <person name="Secka A."/>
            <person name="Antonio M."/>
            <person name="Oren A."/>
            <person name="Chaudhuri R."/>
            <person name="La Ragione R.M."/>
            <person name="Hildebrand F."/>
            <person name="Pallen M.J."/>
        </authorList>
    </citation>
    <scope>NUCLEOTIDE SEQUENCE [LARGE SCALE GENOMIC DNA]</scope>
    <source>
        <strain evidence="6 7">Re1</strain>
    </source>
</reference>
<dbReference type="PANTHER" id="PTHR43708:SF5">
    <property type="entry name" value="CONSERVED EXPRESSED OXIDOREDUCTASE (EUROFUNG)-RELATED"/>
    <property type="match status" value="1"/>
</dbReference>
<dbReference type="InterPro" id="IPR036291">
    <property type="entry name" value="NAD(P)-bd_dom_sf"/>
</dbReference>
<keyword evidence="7" id="KW-1185">Reference proteome</keyword>
<evidence type="ECO:0000256" key="1">
    <source>
        <dbReference type="ARBA" id="ARBA00010928"/>
    </source>
</evidence>
<dbReference type="InterPro" id="IPR000683">
    <property type="entry name" value="Gfo/Idh/MocA-like_OxRdtase_N"/>
</dbReference>
<evidence type="ECO:0000256" key="3">
    <source>
        <dbReference type="ARBA" id="ARBA00023027"/>
    </source>
</evidence>
<dbReference type="RefSeq" id="WP_191713114.1">
    <property type="nucleotide sequence ID" value="NZ_JACSPX010000003.1"/>
</dbReference>
<dbReference type="Pfam" id="PF22725">
    <property type="entry name" value="GFO_IDH_MocA_C3"/>
    <property type="match status" value="1"/>
</dbReference>
<gene>
    <name evidence="6" type="ORF">H9633_10320</name>
</gene>
<proteinExistence type="inferred from homology"/>
<evidence type="ECO:0000259" key="4">
    <source>
        <dbReference type="Pfam" id="PF01408"/>
    </source>
</evidence>
<protein>
    <submittedName>
        <fullName evidence="6">Gfo/Idh/MocA family oxidoreductase</fullName>
    </submittedName>
</protein>
<dbReference type="Gene3D" id="3.40.50.720">
    <property type="entry name" value="NAD(P)-binding Rossmann-like Domain"/>
    <property type="match status" value="1"/>
</dbReference>
<dbReference type="InterPro" id="IPR055170">
    <property type="entry name" value="GFO_IDH_MocA-like_dom"/>
</dbReference>
<evidence type="ECO:0000313" key="6">
    <source>
        <dbReference type="EMBL" id="MBD8012690.1"/>
    </source>
</evidence>
<dbReference type="SUPFAM" id="SSF51735">
    <property type="entry name" value="NAD(P)-binding Rossmann-fold domains"/>
    <property type="match status" value="1"/>
</dbReference>
<feature type="domain" description="GFO/IDH/MocA-like oxidoreductase" evidence="5">
    <location>
        <begin position="138"/>
        <end position="254"/>
    </location>
</feature>
<evidence type="ECO:0000256" key="2">
    <source>
        <dbReference type="ARBA" id="ARBA00023002"/>
    </source>
</evidence>
<dbReference type="EMBL" id="JACSPX010000003">
    <property type="protein sequence ID" value="MBD8012690.1"/>
    <property type="molecule type" value="Genomic_DNA"/>
</dbReference>
<comment type="caution">
    <text evidence="6">The sequence shown here is derived from an EMBL/GenBank/DDBJ whole genome shotgun (WGS) entry which is preliminary data.</text>
</comment>
<dbReference type="SUPFAM" id="SSF55347">
    <property type="entry name" value="Glyceraldehyde-3-phosphate dehydrogenase-like, C-terminal domain"/>
    <property type="match status" value="1"/>
</dbReference>
<dbReference type="InterPro" id="IPR051317">
    <property type="entry name" value="Gfo/Idh/MocA_oxidoreduct"/>
</dbReference>
<keyword evidence="3" id="KW-0520">NAD</keyword>
<dbReference type="Pfam" id="PF01408">
    <property type="entry name" value="GFO_IDH_MocA"/>
    <property type="match status" value="1"/>
</dbReference>
<name>A0ABR8W6M8_9MICO</name>
<evidence type="ECO:0000259" key="5">
    <source>
        <dbReference type="Pfam" id="PF22725"/>
    </source>
</evidence>
<accession>A0ABR8W6M8</accession>
<dbReference type="Gene3D" id="3.30.360.10">
    <property type="entry name" value="Dihydrodipicolinate Reductase, domain 2"/>
    <property type="match status" value="1"/>
</dbReference>
<feature type="domain" description="Gfo/Idh/MocA-like oxidoreductase N-terminal" evidence="4">
    <location>
        <begin position="9"/>
        <end position="128"/>
    </location>
</feature>
<sequence>MATAASNRLRTAVVGYGVSGRVFHTPFLQADPAYSVDVIVTADTGRASEAARRHPSASVVATVEEMLAQASDLDLVVIATPPATHAGIATAALDAGLDVVVDKPFTVASDEGRALIAHAERLRRRITVFQNRRWDGDFRTVRDLVETGRLGAVRRFESRFEWYKPEVRASWKAEASVAEGGGILFDLGTHLIDQAVQLFGPVAEARAELAVNRPGGLADDDAFVALEHESGTISHLWMNSLAPQFGPRFHVLGSLNGYTSHGLDGQEAALDAGVLPSDEDYGLTSPERWGVFGIEGSLEPLPTLRGDYGAFYRALADAIRGHAPVPVDPTDAVAVLEIIERLHAGTPLRRAELHEHNEGQR</sequence>
<evidence type="ECO:0000313" key="7">
    <source>
        <dbReference type="Proteomes" id="UP000611521"/>
    </source>
</evidence>
<organism evidence="6 7">
    <name type="scientific">Microbacterium commune</name>
    <dbReference type="NCBI Taxonomy" id="2762219"/>
    <lineage>
        <taxon>Bacteria</taxon>
        <taxon>Bacillati</taxon>
        <taxon>Actinomycetota</taxon>
        <taxon>Actinomycetes</taxon>
        <taxon>Micrococcales</taxon>
        <taxon>Microbacteriaceae</taxon>
        <taxon>Microbacterium</taxon>
    </lineage>
</organism>
<keyword evidence="2" id="KW-0560">Oxidoreductase</keyword>